<dbReference type="RefSeq" id="WP_188619666.1">
    <property type="nucleotide sequence ID" value="NZ_BMJE01000001.1"/>
</dbReference>
<dbReference type="Proteomes" id="UP000615760">
    <property type="component" value="Unassembled WGS sequence"/>
</dbReference>
<keyword evidence="3" id="KW-1185">Reference proteome</keyword>
<proteinExistence type="predicted"/>
<gene>
    <name evidence="2" type="ORF">GCM10007424_05180</name>
</gene>
<feature type="signal peptide" evidence="1">
    <location>
        <begin position="1"/>
        <end position="20"/>
    </location>
</feature>
<accession>A0ABQ1JG62</accession>
<sequence length="146" mass="16274">MKLKNYLTMFFLFVATVAGAQSFGGAGLEVEGTFSNTEAVYYDWLRKGNTNDVIMKFPQTPKGLQDALDIMDQMLLKNQLLTSEPNIYNSVGDSDIENDTAAELHSAIQAKKAKINLAWYAADGSAMQLFLGPYSYEINVYKAYKM</sequence>
<reference evidence="3" key="1">
    <citation type="journal article" date="2019" name="Int. J. Syst. Evol. Microbiol.">
        <title>The Global Catalogue of Microorganisms (GCM) 10K type strain sequencing project: providing services to taxonomists for standard genome sequencing and annotation.</title>
        <authorList>
            <consortium name="The Broad Institute Genomics Platform"/>
            <consortium name="The Broad Institute Genome Sequencing Center for Infectious Disease"/>
            <person name="Wu L."/>
            <person name="Ma J."/>
        </authorList>
    </citation>
    <scope>NUCLEOTIDE SEQUENCE [LARGE SCALE GENOMIC DNA]</scope>
    <source>
        <strain evidence="3">CGMCC 1.15461</strain>
    </source>
</reference>
<organism evidence="2 3">
    <name type="scientific">Flavobacterium suaedae</name>
    <dbReference type="NCBI Taxonomy" id="1767027"/>
    <lineage>
        <taxon>Bacteria</taxon>
        <taxon>Pseudomonadati</taxon>
        <taxon>Bacteroidota</taxon>
        <taxon>Flavobacteriia</taxon>
        <taxon>Flavobacteriales</taxon>
        <taxon>Flavobacteriaceae</taxon>
        <taxon>Flavobacterium</taxon>
    </lineage>
</organism>
<keyword evidence="1" id="KW-0732">Signal</keyword>
<evidence type="ECO:0000313" key="3">
    <source>
        <dbReference type="Proteomes" id="UP000615760"/>
    </source>
</evidence>
<dbReference type="EMBL" id="BMJE01000001">
    <property type="protein sequence ID" value="GGB68138.1"/>
    <property type="molecule type" value="Genomic_DNA"/>
</dbReference>
<feature type="chain" id="PRO_5046376732" evidence="1">
    <location>
        <begin position="21"/>
        <end position="146"/>
    </location>
</feature>
<evidence type="ECO:0000313" key="2">
    <source>
        <dbReference type="EMBL" id="GGB68138.1"/>
    </source>
</evidence>
<name>A0ABQ1JG62_9FLAO</name>
<comment type="caution">
    <text evidence="2">The sequence shown here is derived from an EMBL/GenBank/DDBJ whole genome shotgun (WGS) entry which is preliminary data.</text>
</comment>
<evidence type="ECO:0000256" key="1">
    <source>
        <dbReference type="SAM" id="SignalP"/>
    </source>
</evidence>
<protein>
    <submittedName>
        <fullName evidence="2">Uncharacterized protein</fullName>
    </submittedName>
</protein>